<dbReference type="Pfam" id="PF05697">
    <property type="entry name" value="Trigger_N"/>
    <property type="match status" value="1"/>
</dbReference>
<evidence type="ECO:0000256" key="6">
    <source>
        <dbReference type="ARBA" id="ARBA00023110"/>
    </source>
</evidence>
<keyword evidence="9 11" id="KW-0131">Cell cycle</keyword>
<keyword evidence="6 11" id="KW-0697">Rotamase</keyword>
<comment type="similarity">
    <text evidence="2 11 13">Belongs to the FKBP-type PPIase family. Tig subfamily.</text>
</comment>
<evidence type="ECO:0000256" key="1">
    <source>
        <dbReference type="ARBA" id="ARBA00000971"/>
    </source>
</evidence>
<keyword evidence="8 11" id="KW-0413">Isomerase</keyword>
<dbReference type="InterPro" id="IPR027304">
    <property type="entry name" value="Trigger_fact/SurA_dom_sf"/>
</dbReference>
<dbReference type="SUPFAM" id="SSF54534">
    <property type="entry name" value="FKBP-like"/>
    <property type="match status" value="1"/>
</dbReference>
<dbReference type="EC" id="5.2.1.8" evidence="3 11"/>
<dbReference type="InterPro" id="IPR005215">
    <property type="entry name" value="Trig_fac"/>
</dbReference>
<name>A0A1F6TG01_9PROT</name>
<dbReference type="GO" id="GO:0005737">
    <property type="term" value="C:cytoplasm"/>
    <property type="evidence" value="ECO:0007669"/>
    <property type="project" value="UniProtKB-SubCell"/>
</dbReference>
<dbReference type="InterPro" id="IPR008880">
    <property type="entry name" value="Trigger_fac_C"/>
</dbReference>
<dbReference type="HAMAP" id="MF_00303">
    <property type="entry name" value="Trigger_factor_Tig"/>
    <property type="match status" value="1"/>
</dbReference>
<reference evidence="15 16" key="1">
    <citation type="journal article" date="2016" name="Nat. Commun.">
        <title>Thousands of microbial genomes shed light on interconnected biogeochemical processes in an aquifer system.</title>
        <authorList>
            <person name="Anantharaman K."/>
            <person name="Brown C.T."/>
            <person name="Hug L.A."/>
            <person name="Sharon I."/>
            <person name="Castelle C.J."/>
            <person name="Probst A.J."/>
            <person name="Thomas B.C."/>
            <person name="Singh A."/>
            <person name="Wilkins M.J."/>
            <person name="Karaoz U."/>
            <person name="Brodie E.L."/>
            <person name="Williams K.H."/>
            <person name="Hubbard S.S."/>
            <person name="Banfield J.F."/>
        </authorList>
    </citation>
    <scope>NUCLEOTIDE SEQUENCE [LARGE SCALE GENOMIC DNA]</scope>
</reference>
<evidence type="ECO:0000256" key="13">
    <source>
        <dbReference type="RuleBase" id="RU003914"/>
    </source>
</evidence>
<comment type="domain">
    <text evidence="11">Consists of 3 domains; the N-terminus binds the ribosome, the middle domain has PPIase activity, while the C-terminus has intrinsic chaperone activity on its own.</text>
</comment>
<organism evidence="15 16">
    <name type="scientific">Candidatus Muproteobacteria bacterium RBG_16_65_31</name>
    <dbReference type="NCBI Taxonomy" id="1817759"/>
    <lineage>
        <taxon>Bacteria</taxon>
        <taxon>Pseudomonadati</taxon>
        <taxon>Pseudomonadota</taxon>
        <taxon>Candidatus Muproteobacteria</taxon>
    </lineage>
</organism>
<keyword evidence="5 11" id="KW-0132">Cell division</keyword>
<dbReference type="Pfam" id="PF05698">
    <property type="entry name" value="Trigger_C"/>
    <property type="match status" value="1"/>
</dbReference>
<evidence type="ECO:0000256" key="12">
    <source>
        <dbReference type="PROSITE-ProRule" id="PRU00277"/>
    </source>
</evidence>
<dbReference type="GO" id="GO:0044183">
    <property type="term" value="F:protein folding chaperone"/>
    <property type="evidence" value="ECO:0007669"/>
    <property type="project" value="TreeGrafter"/>
</dbReference>
<dbReference type="GO" id="GO:0051301">
    <property type="term" value="P:cell division"/>
    <property type="evidence" value="ECO:0007669"/>
    <property type="project" value="UniProtKB-KW"/>
</dbReference>
<evidence type="ECO:0000259" key="14">
    <source>
        <dbReference type="PROSITE" id="PS50059"/>
    </source>
</evidence>
<evidence type="ECO:0000256" key="9">
    <source>
        <dbReference type="ARBA" id="ARBA00023306"/>
    </source>
</evidence>
<dbReference type="PANTHER" id="PTHR30560">
    <property type="entry name" value="TRIGGER FACTOR CHAPERONE AND PEPTIDYL-PROLYL CIS/TRANS ISOMERASE"/>
    <property type="match status" value="1"/>
</dbReference>
<evidence type="ECO:0000313" key="16">
    <source>
        <dbReference type="Proteomes" id="UP000179344"/>
    </source>
</evidence>
<evidence type="ECO:0000256" key="4">
    <source>
        <dbReference type="ARBA" id="ARBA00016902"/>
    </source>
</evidence>
<proteinExistence type="inferred from homology"/>
<dbReference type="Gene3D" id="1.10.3120.10">
    <property type="entry name" value="Trigger factor, C-terminal domain"/>
    <property type="match status" value="1"/>
</dbReference>
<dbReference type="SUPFAM" id="SSF102735">
    <property type="entry name" value="Trigger factor ribosome-binding domain"/>
    <property type="match status" value="1"/>
</dbReference>
<comment type="caution">
    <text evidence="15">The sequence shown here is derived from an EMBL/GenBank/DDBJ whole genome shotgun (WGS) entry which is preliminary data.</text>
</comment>
<dbReference type="Pfam" id="PF00254">
    <property type="entry name" value="FKBP_C"/>
    <property type="match status" value="1"/>
</dbReference>
<dbReference type="InterPro" id="IPR001179">
    <property type="entry name" value="PPIase_FKBP_dom"/>
</dbReference>
<dbReference type="FunFam" id="3.10.50.40:FF:000001">
    <property type="entry name" value="Trigger factor"/>
    <property type="match status" value="1"/>
</dbReference>
<dbReference type="SUPFAM" id="SSF109998">
    <property type="entry name" value="Triger factor/SurA peptide-binding domain-like"/>
    <property type="match status" value="1"/>
</dbReference>
<dbReference type="InterPro" id="IPR037041">
    <property type="entry name" value="Trigger_fac_C_sf"/>
</dbReference>
<dbReference type="InterPro" id="IPR008881">
    <property type="entry name" value="Trigger_fac_ribosome-bd_bac"/>
</dbReference>
<sequence length="434" mass="48002">MQVSVKTVGALGRQLTVAVPAEQFEQAFVNRLQRLSRQTRLPGFRPGKAPLKIVEARYGGQVLEEAAGDIIQTTFREALAKEGLKPADGPKIRHKPLERGKGLEYTAEFEIYPEIRRLDLAGVRIERPVATVADADIDRTMETMRKQRVIWRPVEHEARSGERLLVDFTGRLNGQEFPGGSATNFPIVLGSGVLVEGFETGMLGAKAGERRTIAVKFPADYRHAPLAGQAVDFEVHIKEAAEPVLPEVNAEFAKQLGIQDGSLEGLRAEVRANLEREAAGRSRALVRARALQAVLDANPVEIPEGLLQAELARMREISRAAGPAGAAPRTEDEARLRPFARRRVALGLVFAEILRARDIRPDPARVRARLEQMAAEYESPEEFIRWHYANPEKLSEVESLVLEEKIVEDLLATAEVVDRAVGFQELLGMEPTTT</sequence>
<dbReference type="NCBIfam" id="TIGR00115">
    <property type="entry name" value="tig"/>
    <property type="match status" value="1"/>
</dbReference>
<evidence type="ECO:0000256" key="7">
    <source>
        <dbReference type="ARBA" id="ARBA00023186"/>
    </source>
</evidence>
<comment type="function">
    <text evidence="11">Involved in protein export. Acts as a chaperone by maintaining the newly synthesized protein in an open conformation. Functions as a peptidyl-prolyl cis-trans isomerase.</text>
</comment>
<dbReference type="PIRSF" id="PIRSF003095">
    <property type="entry name" value="Trigger_factor"/>
    <property type="match status" value="1"/>
</dbReference>
<evidence type="ECO:0000256" key="11">
    <source>
        <dbReference type="HAMAP-Rule" id="MF_00303"/>
    </source>
</evidence>
<dbReference type="GO" id="GO:0015031">
    <property type="term" value="P:protein transport"/>
    <property type="evidence" value="ECO:0007669"/>
    <property type="project" value="UniProtKB-UniRule"/>
</dbReference>
<dbReference type="GO" id="GO:0043022">
    <property type="term" value="F:ribosome binding"/>
    <property type="evidence" value="ECO:0007669"/>
    <property type="project" value="TreeGrafter"/>
</dbReference>
<evidence type="ECO:0000256" key="2">
    <source>
        <dbReference type="ARBA" id="ARBA00005464"/>
    </source>
</evidence>
<dbReference type="GO" id="GO:0043335">
    <property type="term" value="P:protein unfolding"/>
    <property type="evidence" value="ECO:0007669"/>
    <property type="project" value="TreeGrafter"/>
</dbReference>
<evidence type="ECO:0000256" key="3">
    <source>
        <dbReference type="ARBA" id="ARBA00013194"/>
    </source>
</evidence>
<dbReference type="PANTHER" id="PTHR30560:SF3">
    <property type="entry name" value="TRIGGER FACTOR-LIKE PROTEIN TIG, CHLOROPLASTIC"/>
    <property type="match status" value="1"/>
</dbReference>
<accession>A0A1F6TG01</accession>
<evidence type="ECO:0000256" key="5">
    <source>
        <dbReference type="ARBA" id="ARBA00022618"/>
    </source>
</evidence>
<dbReference type="EMBL" id="MFST01000088">
    <property type="protein sequence ID" value="OGI44067.1"/>
    <property type="molecule type" value="Genomic_DNA"/>
</dbReference>
<dbReference type="Gene3D" id="3.30.70.1050">
    <property type="entry name" value="Trigger factor ribosome-binding domain"/>
    <property type="match status" value="1"/>
</dbReference>
<protein>
    <recommendedName>
        <fullName evidence="4 11">Trigger factor</fullName>
        <shortName evidence="11">TF</shortName>
        <ecNumber evidence="3 11">5.2.1.8</ecNumber>
    </recommendedName>
    <alternativeName>
        <fullName evidence="10 11">PPIase</fullName>
    </alternativeName>
</protein>
<feature type="domain" description="PPIase FKBP-type" evidence="14">
    <location>
        <begin position="161"/>
        <end position="221"/>
    </location>
</feature>
<keyword evidence="7 11" id="KW-0143">Chaperone</keyword>
<dbReference type="Proteomes" id="UP000179344">
    <property type="component" value="Unassembled WGS sequence"/>
</dbReference>
<evidence type="ECO:0000313" key="15">
    <source>
        <dbReference type="EMBL" id="OGI44067.1"/>
    </source>
</evidence>
<dbReference type="InterPro" id="IPR046357">
    <property type="entry name" value="PPIase_dom_sf"/>
</dbReference>
<keyword evidence="11" id="KW-0963">Cytoplasm</keyword>
<dbReference type="AlphaFoldDB" id="A0A1F6TG01"/>
<evidence type="ECO:0000256" key="10">
    <source>
        <dbReference type="ARBA" id="ARBA00029986"/>
    </source>
</evidence>
<comment type="subcellular location">
    <subcellularLocation>
        <location evidence="11">Cytoplasm</location>
    </subcellularLocation>
    <text evidence="11">About half TF is bound to the ribosome near the polypeptide exit tunnel while the other half is free in the cytoplasm.</text>
</comment>
<dbReference type="PROSITE" id="PS50059">
    <property type="entry name" value="FKBP_PPIASE"/>
    <property type="match status" value="1"/>
</dbReference>
<comment type="catalytic activity">
    <reaction evidence="1 11 12">
        <text>[protein]-peptidylproline (omega=180) = [protein]-peptidylproline (omega=0)</text>
        <dbReference type="Rhea" id="RHEA:16237"/>
        <dbReference type="Rhea" id="RHEA-COMP:10747"/>
        <dbReference type="Rhea" id="RHEA-COMP:10748"/>
        <dbReference type="ChEBI" id="CHEBI:83833"/>
        <dbReference type="ChEBI" id="CHEBI:83834"/>
        <dbReference type="EC" id="5.2.1.8"/>
    </reaction>
</comment>
<dbReference type="Gene3D" id="3.10.50.40">
    <property type="match status" value="1"/>
</dbReference>
<dbReference type="GO" id="GO:0003755">
    <property type="term" value="F:peptidyl-prolyl cis-trans isomerase activity"/>
    <property type="evidence" value="ECO:0007669"/>
    <property type="project" value="UniProtKB-UniRule"/>
</dbReference>
<evidence type="ECO:0000256" key="8">
    <source>
        <dbReference type="ARBA" id="ARBA00023235"/>
    </source>
</evidence>
<dbReference type="GO" id="GO:0051083">
    <property type="term" value="P:'de novo' cotranslational protein folding"/>
    <property type="evidence" value="ECO:0007669"/>
    <property type="project" value="TreeGrafter"/>
</dbReference>
<gene>
    <name evidence="11" type="primary">tig</name>
    <name evidence="15" type="ORF">A2V92_05345</name>
</gene>
<dbReference type="InterPro" id="IPR036611">
    <property type="entry name" value="Trigger_fac_ribosome-bd_sf"/>
</dbReference>